<sequence>MRFSTKVLLLQLLTVFAVVAVCSGIFAWLSVERLKEQAMNSAVSIARSVAEDPYVRTEVPVGDPEEGLADLAAGVEARTGALFVVITDADGIRLAHPDPERIGQRVSTDHEAALRGEEVTAWETGTLGHSARAKVPVYAPDDSARDVSDSAPVGEVSVGFQRASVFDDLPLVLFGVGSAGVTALLIGVVASVLMQRRWERLTLGLQPEDLVELVRHQSAVLDGVEDGVLSVNAEGGLEVFNEVASRLFGIGPVGVDGPSTTSVGDLGLPPRVAEELQGLGRHDPSTARSVSFDNVVVGGRVLYLDAHPVTRAGRYLGTVVVVRDRTDLAALTHRLGTVQAMGATLRVQRHEFANRIHAASGLLDAGRVADARSFLQDMADRGPVNFPLQGAELLGEPFLQSFLGGKAMEASERGVSLRVGEETLVIDVIDGPGAVEDVATVLGNLVDNAVTAALAAEDNHPWVEVTAMQDGDALTVVVSDSGDGLDSGPDSSADRRQQSGADVDGDTVHGHGIGLTLTRELVARRDGVLWVIDPGGGAPGQGAVFGVRLPGVFTTEPDDMTDESDEGKGHQ</sequence>
<name>X5DTB2_9CORY</name>
<keyword evidence="4" id="KW-1003">Cell membrane</keyword>
<comment type="catalytic activity">
    <reaction evidence="1">
        <text>ATP + protein L-histidine = ADP + protein N-phospho-L-histidine.</text>
        <dbReference type="EC" id="2.7.13.3"/>
    </reaction>
</comment>
<keyword evidence="12" id="KW-0902">Two-component regulatory system</keyword>
<feature type="compositionally biased region" description="Low complexity" evidence="15">
    <location>
        <begin position="478"/>
        <end position="491"/>
    </location>
</feature>
<keyword evidence="11 16" id="KW-1133">Transmembrane helix</keyword>
<dbReference type="PRINTS" id="PR00344">
    <property type="entry name" value="BCTRLSENSOR"/>
</dbReference>
<dbReference type="Proteomes" id="UP000023703">
    <property type="component" value="Chromosome"/>
</dbReference>
<dbReference type="InterPro" id="IPR029151">
    <property type="entry name" value="Sensor-like_sf"/>
</dbReference>
<evidence type="ECO:0000256" key="4">
    <source>
        <dbReference type="ARBA" id="ARBA00022475"/>
    </source>
</evidence>
<dbReference type="SUPFAM" id="SSF55785">
    <property type="entry name" value="PYP-like sensor domain (PAS domain)"/>
    <property type="match status" value="1"/>
</dbReference>
<dbReference type="InterPro" id="IPR004358">
    <property type="entry name" value="Sig_transdc_His_kin-like_C"/>
</dbReference>
<evidence type="ECO:0000259" key="17">
    <source>
        <dbReference type="PROSITE" id="PS50109"/>
    </source>
</evidence>
<dbReference type="EMBL" id="CP006842">
    <property type="protein sequence ID" value="AHW64534.1"/>
    <property type="molecule type" value="Genomic_DNA"/>
</dbReference>
<keyword evidence="19" id="KW-1185">Reference proteome</keyword>
<accession>X5DTB2</accession>
<keyword evidence="7 16" id="KW-0812">Transmembrane</keyword>
<dbReference type="InterPro" id="IPR033463">
    <property type="entry name" value="sCache_3"/>
</dbReference>
<reference evidence="18 19" key="1">
    <citation type="journal article" date="2015" name="Int. J. Syst. Evol. Microbiol.">
        <title>Revisiting Corynebacterium glyciniphilum (ex Kubota et al., 1972) sp. nov., nom. rev., isolated from putrefied banana.</title>
        <authorList>
            <person name="Al-Dilaimi A."/>
            <person name="Bednarz H."/>
            <person name="Lomker A."/>
            <person name="Niehaus K."/>
            <person name="Kalinowski J."/>
            <person name="Ruckert C."/>
        </authorList>
    </citation>
    <scope>NUCLEOTIDE SEQUENCE [LARGE SCALE GENOMIC DNA]</scope>
    <source>
        <strain evidence="18">AJ 3170</strain>
    </source>
</reference>
<evidence type="ECO:0000256" key="11">
    <source>
        <dbReference type="ARBA" id="ARBA00022989"/>
    </source>
</evidence>
<dbReference type="InterPro" id="IPR050351">
    <property type="entry name" value="BphY/WalK/GraS-like"/>
</dbReference>
<evidence type="ECO:0000256" key="16">
    <source>
        <dbReference type="SAM" id="Phobius"/>
    </source>
</evidence>
<dbReference type="SMART" id="SM00387">
    <property type="entry name" value="HATPase_c"/>
    <property type="match status" value="1"/>
</dbReference>
<dbReference type="GO" id="GO:0000155">
    <property type="term" value="F:phosphorelay sensor kinase activity"/>
    <property type="evidence" value="ECO:0007669"/>
    <property type="project" value="InterPro"/>
</dbReference>
<dbReference type="HOGENOM" id="CLU_020211_11_1_11"/>
<evidence type="ECO:0000256" key="3">
    <source>
        <dbReference type="ARBA" id="ARBA00012438"/>
    </source>
</evidence>
<dbReference type="Gene3D" id="3.30.565.10">
    <property type="entry name" value="Histidine kinase-like ATPase, C-terminal domain"/>
    <property type="match status" value="1"/>
</dbReference>
<evidence type="ECO:0000256" key="14">
    <source>
        <dbReference type="ARBA" id="ARBA00039401"/>
    </source>
</evidence>
<evidence type="ECO:0000256" key="13">
    <source>
        <dbReference type="ARBA" id="ARBA00023136"/>
    </source>
</evidence>
<dbReference type="RefSeq" id="WP_038549264.1">
    <property type="nucleotide sequence ID" value="NZ_CP006842.1"/>
</dbReference>
<evidence type="ECO:0000313" key="19">
    <source>
        <dbReference type="Proteomes" id="UP000023703"/>
    </source>
</evidence>
<dbReference type="InterPro" id="IPR036890">
    <property type="entry name" value="HATPase_C_sf"/>
</dbReference>
<dbReference type="GO" id="GO:0007234">
    <property type="term" value="P:osmosensory signaling via phosphorelay pathway"/>
    <property type="evidence" value="ECO:0007669"/>
    <property type="project" value="TreeGrafter"/>
</dbReference>
<dbReference type="EC" id="2.7.13.3" evidence="3"/>
<feature type="transmembrane region" description="Helical" evidence="16">
    <location>
        <begin position="171"/>
        <end position="193"/>
    </location>
</feature>
<evidence type="ECO:0000313" key="18">
    <source>
        <dbReference type="EMBL" id="AHW64534.1"/>
    </source>
</evidence>
<dbReference type="GO" id="GO:0005524">
    <property type="term" value="F:ATP binding"/>
    <property type="evidence" value="ECO:0007669"/>
    <property type="project" value="UniProtKB-KW"/>
</dbReference>
<organism evidence="18 19">
    <name type="scientific">Corynebacterium glyciniphilum AJ 3170</name>
    <dbReference type="NCBI Taxonomy" id="1404245"/>
    <lineage>
        <taxon>Bacteria</taxon>
        <taxon>Bacillati</taxon>
        <taxon>Actinomycetota</taxon>
        <taxon>Actinomycetes</taxon>
        <taxon>Mycobacteriales</taxon>
        <taxon>Corynebacteriaceae</taxon>
        <taxon>Corynebacterium</taxon>
    </lineage>
</organism>
<dbReference type="SUPFAM" id="SSF55890">
    <property type="entry name" value="Sporulation response regulatory protein Spo0B"/>
    <property type="match status" value="1"/>
</dbReference>
<evidence type="ECO:0000256" key="15">
    <source>
        <dbReference type="SAM" id="MobiDB-lite"/>
    </source>
</evidence>
<keyword evidence="10" id="KW-0067">ATP-binding</keyword>
<dbReference type="Pfam" id="PF17203">
    <property type="entry name" value="sCache_3_2"/>
    <property type="match status" value="1"/>
</dbReference>
<evidence type="ECO:0000256" key="7">
    <source>
        <dbReference type="ARBA" id="ARBA00022692"/>
    </source>
</evidence>
<dbReference type="PANTHER" id="PTHR42878">
    <property type="entry name" value="TWO-COMPONENT HISTIDINE KINASE"/>
    <property type="match status" value="1"/>
</dbReference>
<dbReference type="SUPFAM" id="SSF55874">
    <property type="entry name" value="ATPase domain of HSP90 chaperone/DNA topoisomerase II/histidine kinase"/>
    <property type="match status" value="1"/>
</dbReference>
<dbReference type="InterPro" id="IPR035965">
    <property type="entry name" value="PAS-like_dom_sf"/>
</dbReference>
<evidence type="ECO:0000256" key="8">
    <source>
        <dbReference type="ARBA" id="ARBA00022741"/>
    </source>
</evidence>
<dbReference type="PANTHER" id="PTHR42878:SF14">
    <property type="entry name" value="OSMOLARITY TWO-COMPONENT SYSTEM PROTEIN SSK1"/>
    <property type="match status" value="1"/>
</dbReference>
<keyword evidence="5" id="KW-0597">Phosphoprotein</keyword>
<evidence type="ECO:0000256" key="10">
    <source>
        <dbReference type="ARBA" id="ARBA00022840"/>
    </source>
</evidence>
<dbReference type="OrthoDB" id="9792686at2"/>
<keyword evidence="8" id="KW-0547">Nucleotide-binding</keyword>
<dbReference type="GO" id="GO:0030295">
    <property type="term" value="F:protein kinase activator activity"/>
    <property type="evidence" value="ECO:0007669"/>
    <property type="project" value="TreeGrafter"/>
</dbReference>
<dbReference type="GO" id="GO:0000156">
    <property type="term" value="F:phosphorelay response regulator activity"/>
    <property type="evidence" value="ECO:0007669"/>
    <property type="project" value="TreeGrafter"/>
</dbReference>
<dbReference type="InterPro" id="IPR005467">
    <property type="entry name" value="His_kinase_dom"/>
</dbReference>
<comment type="subcellular location">
    <subcellularLocation>
        <location evidence="2">Cell membrane</location>
        <topology evidence="2">Multi-pass membrane protein</topology>
    </subcellularLocation>
</comment>
<keyword evidence="9 18" id="KW-0418">Kinase</keyword>
<dbReference type="GO" id="GO:0005886">
    <property type="term" value="C:plasma membrane"/>
    <property type="evidence" value="ECO:0007669"/>
    <property type="project" value="UniProtKB-SubCell"/>
</dbReference>
<dbReference type="InterPro" id="IPR016120">
    <property type="entry name" value="Sig_transdc_His_kin_SpoOB"/>
</dbReference>
<protein>
    <recommendedName>
        <fullName evidence="14">Sensor-like histidine kinase SenX3</fullName>
        <ecNumber evidence="3">2.7.13.3</ecNumber>
    </recommendedName>
</protein>
<dbReference type="SUPFAM" id="SSF103190">
    <property type="entry name" value="Sensory domain-like"/>
    <property type="match status" value="1"/>
</dbReference>
<feature type="region of interest" description="Disordered" evidence="15">
    <location>
        <begin position="478"/>
        <end position="510"/>
    </location>
</feature>
<keyword evidence="6 18" id="KW-0808">Transferase</keyword>
<keyword evidence="13 16" id="KW-0472">Membrane</keyword>
<dbReference type="Pfam" id="PF02518">
    <property type="entry name" value="HATPase_c"/>
    <property type="match status" value="1"/>
</dbReference>
<dbReference type="AlphaFoldDB" id="X5DTB2"/>
<dbReference type="KEGG" id="cgy:CGLY_10445"/>
<dbReference type="PROSITE" id="PS50109">
    <property type="entry name" value="HIS_KIN"/>
    <property type="match status" value="1"/>
</dbReference>
<evidence type="ECO:0000256" key="5">
    <source>
        <dbReference type="ARBA" id="ARBA00022553"/>
    </source>
</evidence>
<evidence type="ECO:0000256" key="6">
    <source>
        <dbReference type="ARBA" id="ARBA00022679"/>
    </source>
</evidence>
<proteinExistence type="predicted"/>
<evidence type="ECO:0000256" key="2">
    <source>
        <dbReference type="ARBA" id="ARBA00004651"/>
    </source>
</evidence>
<dbReference type="InterPro" id="IPR003594">
    <property type="entry name" value="HATPase_dom"/>
</dbReference>
<dbReference type="STRING" id="1404245.CGLY_10445"/>
<dbReference type="eggNOG" id="COG3290">
    <property type="taxonomic scope" value="Bacteria"/>
</dbReference>
<evidence type="ECO:0000256" key="9">
    <source>
        <dbReference type="ARBA" id="ARBA00022777"/>
    </source>
</evidence>
<gene>
    <name evidence="18" type="primary">citA</name>
    <name evidence="18" type="ORF">CGLY_10445</name>
</gene>
<evidence type="ECO:0000256" key="1">
    <source>
        <dbReference type="ARBA" id="ARBA00000085"/>
    </source>
</evidence>
<feature type="domain" description="Histidine kinase" evidence="17">
    <location>
        <begin position="441"/>
        <end position="553"/>
    </location>
</feature>
<evidence type="ECO:0000256" key="12">
    <source>
        <dbReference type="ARBA" id="ARBA00023012"/>
    </source>
</evidence>
<dbReference type="Gene3D" id="3.30.450.20">
    <property type="entry name" value="PAS domain"/>
    <property type="match status" value="2"/>
</dbReference>